<keyword evidence="3 6" id="KW-0378">Hydrolase</keyword>
<dbReference type="Pfam" id="PF01471">
    <property type="entry name" value="PG_binding_1"/>
    <property type="match status" value="2"/>
</dbReference>
<proteinExistence type="inferred from homology"/>
<evidence type="ECO:0000259" key="5">
    <source>
        <dbReference type="PROSITE" id="PS51935"/>
    </source>
</evidence>
<comment type="similarity">
    <text evidence="1">Belongs to the peptidase C40 family.</text>
</comment>
<dbReference type="SUPFAM" id="SSF47090">
    <property type="entry name" value="PGBD-like"/>
    <property type="match status" value="2"/>
</dbReference>
<evidence type="ECO:0000256" key="4">
    <source>
        <dbReference type="ARBA" id="ARBA00022807"/>
    </source>
</evidence>
<keyword evidence="7" id="KW-1185">Reference proteome</keyword>
<accession>A0A1M6GKI0</accession>
<dbReference type="InterPro" id="IPR002477">
    <property type="entry name" value="Peptidoglycan-bd-like"/>
</dbReference>
<dbReference type="InterPro" id="IPR036365">
    <property type="entry name" value="PGBD-like_sf"/>
</dbReference>
<dbReference type="OrthoDB" id="9808890at2"/>
<sequence length="317" mass="35580">MGGYFKLFISIFIIFLCMVFMSTSTYADLGDTVLKYNMTSPDVRELQEKLSKLGFFKENEFTNYFGEKTKQAVIDFQISVGIKADGIAGKETIKYINTKIQQLALLEKTDITLKLNDSGENVTDLQSKLKNLGYYEGEINGTFDEITEQSVKKFQSDLGLEATGIAEQQTLIKLYTAYNDMETARAAESRRTAGKQVVDFAKQYLGVKYAWAGNTPKGFDCSGFTQYIFKHFGVELEHSASSQYGGGEKISKENLEPGDLVFFTTYKSGPSHVGIYIGSGQFIHASTGDRKIIITSMNSSYYLKRYLGARRYKIIPK</sequence>
<dbReference type="EMBL" id="FQZS01000016">
    <property type="protein sequence ID" value="SHJ10442.1"/>
    <property type="molecule type" value="Genomic_DNA"/>
</dbReference>
<evidence type="ECO:0000256" key="3">
    <source>
        <dbReference type="ARBA" id="ARBA00022801"/>
    </source>
</evidence>
<keyword evidence="2" id="KW-0645">Protease</keyword>
<dbReference type="SUPFAM" id="SSF54001">
    <property type="entry name" value="Cysteine proteinases"/>
    <property type="match status" value="1"/>
</dbReference>
<name>A0A1M6GKI0_9FIRM</name>
<dbReference type="Gene3D" id="3.90.1720.10">
    <property type="entry name" value="endopeptidase domain like (from Nostoc punctiforme)"/>
    <property type="match status" value="1"/>
</dbReference>
<feature type="domain" description="NlpC/P60" evidence="5">
    <location>
        <begin position="191"/>
        <end position="313"/>
    </location>
</feature>
<dbReference type="PANTHER" id="PTHR47053">
    <property type="entry name" value="MUREIN DD-ENDOPEPTIDASE MEPH-RELATED"/>
    <property type="match status" value="1"/>
</dbReference>
<gene>
    <name evidence="6" type="ORF">SAMN02745176_02400</name>
</gene>
<dbReference type="Pfam" id="PF00877">
    <property type="entry name" value="NLPC_P60"/>
    <property type="match status" value="1"/>
</dbReference>
<evidence type="ECO:0000313" key="7">
    <source>
        <dbReference type="Proteomes" id="UP000184442"/>
    </source>
</evidence>
<evidence type="ECO:0000256" key="1">
    <source>
        <dbReference type="ARBA" id="ARBA00007074"/>
    </source>
</evidence>
<dbReference type="GO" id="GO:0006508">
    <property type="term" value="P:proteolysis"/>
    <property type="evidence" value="ECO:0007669"/>
    <property type="project" value="UniProtKB-KW"/>
</dbReference>
<dbReference type="InterPro" id="IPR000064">
    <property type="entry name" value="NLP_P60_dom"/>
</dbReference>
<evidence type="ECO:0000256" key="2">
    <source>
        <dbReference type="ARBA" id="ARBA00022670"/>
    </source>
</evidence>
<dbReference type="GO" id="GO:0008234">
    <property type="term" value="F:cysteine-type peptidase activity"/>
    <property type="evidence" value="ECO:0007669"/>
    <property type="project" value="UniProtKB-KW"/>
</dbReference>
<dbReference type="AlphaFoldDB" id="A0A1M6GKI0"/>
<dbReference type="InterPro" id="IPR038765">
    <property type="entry name" value="Papain-like_cys_pep_sf"/>
</dbReference>
<protein>
    <submittedName>
        <fullName evidence="6">Cell wall-associated hydrolase, NlpC family</fullName>
    </submittedName>
</protein>
<organism evidence="6 7">
    <name type="scientific">Lutispora thermophila DSM 19022</name>
    <dbReference type="NCBI Taxonomy" id="1122184"/>
    <lineage>
        <taxon>Bacteria</taxon>
        <taxon>Bacillati</taxon>
        <taxon>Bacillota</taxon>
        <taxon>Clostridia</taxon>
        <taxon>Lutisporales</taxon>
        <taxon>Lutisporaceae</taxon>
        <taxon>Lutispora</taxon>
    </lineage>
</organism>
<dbReference type="STRING" id="1122184.SAMN02745176_02400"/>
<dbReference type="InterPro" id="IPR036366">
    <property type="entry name" value="PGBDSf"/>
</dbReference>
<dbReference type="Gene3D" id="1.10.101.10">
    <property type="entry name" value="PGBD-like superfamily/PGBD"/>
    <property type="match status" value="2"/>
</dbReference>
<dbReference type="PANTHER" id="PTHR47053:SF1">
    <property type="entry name" value="MUREIN DD-ENDOPEPTIDASE MEPH-RELATED"/>
    <property type="match status" value="1"/>
</dbReference>
<reference evidence="6 7" key="1">
    <citation type="submission" date="2016-11" db="EMBL/GenBank/DDBJ databases">
        <authorList>
            <person name="Jaros S."/>
            <person name="Januszkiewicz K."/>
            <person name="Wedrychowicz H."/>
        </authorList>
    </citation>
    <scope>NUCLEOTIDE SEQUENCE [LARGE SCALE GENOMIC DNA]</scope>
    <source>
        <strain evidence="6 7">DSM 19022</strain>
    </source>
</reference>
<dbReference type="InterPro" id="IPR051202">
    <property type="entry name" value="Peptidase_C40"/>
</dbReference>
<keyword evidence="4" id="KW-0788">Thiol protease</keyword>
<dbReference type="Proteomes" id="UP000184442">
    <property type="component" value="Unassembled WGS sequence"/>
</dbReference>
<dbReference type="RefSeq" id="WP_073026439.1">
    <property type="nucleotide sequence ID" value="NZ_FQZS01000016.1"/>
</dbReference>
<evidence type="ECO:0000313" key="6">
    <source>
        <dbReference type="EMBL" id="SHJ10442.1"/>
    </source>
</evidence>
<dbReference type="PROSITE" id="PS51935">
    <property type="entry name" value="NLPC_P60"/>
    <property type="match status" value="1"/>
</dbReference>